<feature type="domain" description="Cytoskeleton-associated protein 2 C-terminal" evidence="12">
    <location>
        <begin position="762"/>
        <end position="818"/>
    </location>
</feature>
<keyword evidence="7" id="KW-0206">Cytoskeleton</keyword>
<evidence type="ECO:0000256" key="2">
    <source>
        <dbReference type="ARBA" id="ARBA00009468"/>
    </source>
</evidence>
<evidence type="ECO:0000256" key="1">
    <source>
        <dbReference type="ARBA" id="ARBA00004245"/>
    </source>
</evidence>
<keyword evidence="8" id="KW-0687">Ribonucleoprotein</keyword>
<proteinExistence type="inferred from homology"/>
<sequence length="829" mass="93323">MKWSFGNCGSGADMAKSKNRTTHDQSRKWHRNGIKKPRSQRYESLKGVDPKFLRNLHFAKKHNKKGLKKMQANNAKAMSARAEAIKALVKPKEVKPRIPKRVSRKLDRLAYIAHPKLGKRARARIAKGLRLCRPKTIRPKNDVTDHAVLPVKPKRSISIKLQPRPPNITGSQKPKLEPPKLLSKRLTSECVSSNPYSKPSSKSSQQHEAGSSTTELSRKLVGSLNIEQLKTIKQQVTDQGNAKCTDSMNNTHVENESLDYFIKETNKENLPQTLSEPERKPDPKLRTTSKPKIDSYNQTKNSLAPKPALGKSSVNSAVLKDRVNKQFVRETQSRTLPVKSQQVSRGADLARPGVKPSRTVPSHLIQTLNKIQPSKKLVDKNIKDIKVNRGKYEGTNETKLRSYPVIEQRMKHTKPRTYPNLLQGEYNNRHPNVKQDPKSTQSSCIPQTSCLLQKSKAISQRPKLTVGRFNSAILSTPSIRANGTSGIKHNNNGFQQTAQTLDSKLKKTVPQNHFLNKTASKTQAGVTTINGTQTNPNIKKKATAEDRRKQLEDWQKSKGKIYKRPPMELKTKRKAIKEMNISFWKSIEKEEEEKKAQFELSSKINNTLTECLNLIEGGVPYNEILNVLSSIPEAEKFAKFWICKAKLLASKGTFDVIGLYEEAIKNGATPIQELREVVLNILQDSNRTKEGITSDSLVAETNITSVEELAKEMESVKSCLSPEEREQAIATPHIAKAEQHNYSGIKLQIGPIPSIINGMPEVQDMKLITPVRRSSRIERAVSRYPEMLQEHDLVVASLDELLEVEETTCFIFRRNEALPVTLGFQIPES</sequence>
<keyword evidence="4" id="KW-0963">Cytoplasm</keyword>
<dbReference type="Pfam" id="PF01779">
    <property type="entry name" value="Ribosomal_L29e"/>
    <property type="match status" value="1"/>
</dbReference>
<accession>A0ABQ9U723</accession>
<feature type="compositionally biased region" description="Polar residues" evidence="11">
    <location>
        <begin position="286"/>
        <end position="302"/>
    </location>
</feature>
<feature type="domain" description="Cytoskeleton-associated protein 2 C-terminal" evidence="12">
    <location>
        <begin position="517"/>
        <end position="738"/>
    </location>
</feature>
<evidence type="ECO:0000313" key="13">
    <source>
        <dbReference type="EMBL" id="KAK2092867.1"/>
    </source>
</evidence>
<protein>
    <recommendedName>
        <fullName evidence="9">Large ribosomal subunit protein eL29</fullName>
    </recommendedName>
    <alternativeName>
        <fullName evidence="10">60S ribosomal protein L29</fullName>
    </alternativeName>
</protein>
<feature type="compositionally biased region" description="Basic residues" evidence="11">
    <location>
        <begin position="28"/>
        <end position="39"/>
    </location>
</feature>
<dbReference type="Gene3D" id="6.10.140.1730">
    <property type="match status" value="1"/>
</dbReference>
<evidence type="ECO:0000313" key="14">
    <source>
        <dbReference type="Proteomes" id="UP001266305"/>
    </source>
</evidence>
<comment type="similarity">
    <text evidence="3">Belongs to the eukaryotic ribosomal protein eL29 family.</text>
</comment>
<evidence type="ECO:0000256" key="9">
    <source>
        <dbReference type="ARBA" id="ARBA00035222"/>
    </source>
</evidence>
<gene>
    <name evidence="13" type="primary">CKAP2L_2</name>
    <name evidence="13" type="ORF">P7K49_029396</name>
</gene>
<feature type="compositionally biased region" description="Polar residues" evidence="11">
    <location>
        <begin position="206"/>
        <end position="215"/>
    </location>
</feature>
<dbReference type="InterPro" id="IPR029197">
    <property type="entry name" value="CKAP2_C"/>
</dbReference>
<feature type="compositionally biased region" description="Low complexity" evidence="11">
    <location>
        <begin position="192"/>
        <end position="204"/>
    </location>
</feature>
<keyword evidence="5" id="KW-0597">Phosphoprotein</keyword>
<dbReference type="PANTHER" id="PTHR47078">
    <property type="entry name" value="CYTOSKELETON-ASSOCIATED PROTEIN 2-LIKE"/>
    <property type="match status" value="1"/>
</dbReference>
<organism evidence="13 14">
    <name type="scientific">Saguinus oedipus</name>
    <name type="common">Cotton-top tamarin</name>
    <name type="synonym">Oedipomidas oedipus</name>
    <dbReference type="NCBI Taxonomy" id="9490"/>
    <lineage>
        <taxon>Eukaryota</taxon>
        <taxon>Metazoa</taxon>
        <taxon>Chordata</taxon>
        <taxon>Craniata</taxon>
        <taxon>Vertebrata</taxon>
        <taxon>Euteleostomi</taxon>
        <taxon>Mammalia</taxon>
        <taxon>Eutheria</taxon>
        <taxon>Euarchontoglires</taxon>
        <taxon>Primates</taxon>
        <taxon>Haplorrhini</taxon>
        <taxon>Platyrrhini</taxon>
        <taxon>Cebidae</taxon>
        <taxon>Callitrichinae</taxon>
        <taxon>Saguinus</taxon>
    </lineage>
</organism>
<dbReference type="PANTHER" id="PTHR47078:SF1">
    <property type="entry name" value="CYTOSKELETON-ASSOCIATED PROTEIN 2-LIKE"/>
    <property type="match status" value="1"/>
</dbReference>
<keyword evidence="14" id="KW-1185">Reference proteome</keyword>
<feature type="region of interest" description="Disordered" evidence="11">
    <location>
        <begin position="332"/>
        <end position="359"/>
    </location>
</feature>
<evidence type="ECO:0000256" key="11">
    <source>
        <dbReference type="SAM" id="MobiDB-lite"/>
    </source>
</evidence>
<evidence type="ECO:0000256" key="8">
    <source>
        <dbReference type="ARBA" id="ARBA00023274"/>
    </source>
</evidence>
<comment type="similarity">
    <text evidence="2">Belongs to the CKAP2 family.</text>
</comment>
<feature type="region of interest" description="Disordered" evidence="11">
    <location>
        <begin position="1"/>
        <end position="45"/>
    </location>
</feature>
<keyword evidence="6" id="KW-0689">Ribosomal protein</keyword>
<dbReference type="Proteomes" id="UP001266305">
    <property type="component" value="Unassembled WGS sequence"/>
</dbReference>
<comment type="subcellular location">
    <subcellularLocation>
        <location evidence="1">Cytoplasm</location>
        <location evidence="1">Cytoskeleton</location>
    </subcellularLocation>
</comment>
<evidence type="ECO:0000256" key="5">
    <source>
        <dbReference type="ARBA" id="ARBA00022553"/>
    </source>
</evidence>
<feature type="compositionally biased region" description="Basic and acidic residues" evidence="11">
    <location>
        <begin position="276"/>
        <end position="285"/>
    </location>
</feature>
<feature type="region of interest" description="Disordered" evidence="11">
    <location>
        <begin position="154"/>
        <end position="216"/>
    </location>
</feature>
<comment type="caution">
    <text evidence="13">The sequence shown here is derived from an EMBL/GenBank/DDBJ whole genome shotgun (WGS) entry which is preliminary data.</text>
</comment>
<reference evidence="13 14" key="1">
    <citation type="submission" date="2023-05" db="EMBL/GenBank/DDBJ databases">
        <title>B98-5 Cell Line De Novo Hybrid Assembly: An Optical Mapping Approach.</title>
        <authorList>
            <person name="Kananen K."/>
            <person name="Auerbach J.A."/>
            <person name="Kautto E."/>
            <person name="Blachly J.S."/>
        </authorList>
    </citation>
    <scope>NUCLEOTIDE SEQUENCE [LARGE SCALE GENOMIC DNA]</scope>
    <source>
        <strain evidence="13">B95-8</strain>
        <tissue evidence="13">Cell line</tissue>
    </source>
</reference>
<evidence type="ECO:0000256" key="4">
    <source>
        <dbReference type="ARBA" id="ARBA00022490"/>
    </source>
</evidence>
<dbReference type="InterPro" id="IPR052855">
    <property type="entry name" value="CKAP2-like"/>
</dbReference>
<dbReference type="Pfam" id="PF15297">
    <property type="entry name" value="CKAP2_C"/>
    <property type="match status" value="2"/>
</dbReference>
<evidence type="ECO:0000256" key="3">
    <source>
        <dbReference type="ARBA" id="ARBA00010247"/>
    </source>
</evidence>
<feature type="compositionally biased region" description="Polar residues" evidence="11">
    <location>
        <begin position="528"/>
        <end position="537"/>
    </location>
</feature>
<evidence type="ECO:0000256" key="7">
    <source>
        <dbReference type="ARBA" id="ARBA00023212"/>
    </source>
</evidence>
<evidence type="ECO:0000256" key="10">
    <source>
        <dbReference type="ARBA" id="ARBA00035328"/>
    </source>
</evidence>
<feature type="region of interest" description="Disordered" evidence="11">
    <location>
        <begin position="267"/>
        <end position="315"/>
    </location>
</feature>
<feature type="compositionally biased region" description="Polar residues" evidence="11">
    <location>
        <begin position="333"/>
        <end position="344"/>
    </location>
</feature>
<dbReference type="EMBL" id="JASSZA010000015">
    <property type="protein sequence ID" value="KAK2092867.1"/>
    <property type="molecule type" value="Genomic_DNA"/>
</dbReference>
<feature type="region of interest" description="Disordered" evidence="11">
    <location>
        <begin position="528"/>
        <end position="548"/>
    </location>
</feature>
<evidence type="ECO:0000259" key="12">
    <source>
        <dbReference type="Pfam" id="PF15297"/>
    </source>
</evidence>
<evidence type="ECO:0000256" key="6">
    <source>
        <dbReference type="ARBA" id="ARBA00022980"/>
    </source>
</evidence>
<dbReference type="InterPro" id="IPR002673">
    <property type="entry name" value="Ribosomal_eL29"/>
</dbReference>
<name>A0ABQ9U723_SAGOE</name>